<dbReference type="Gene3D" id="3.40.50.10140">
    <property type="entry name" value="Toll/interleukin-1 receptor homology (TIR) domain"/>
    <property type="match status" value="2"/>
</dbReference>
<dbReference type="Proteomes" id="UP001163046">
    <property type="component" value="Unassembled WGS sequence"/>
</dbReference>
<gene>
    <name evidence="4" type="ORF">OS493_009512</name>
</gene>
<keyword evidence="5" id="KW-1185">Reference proteome</keyword>
<feature type="domain" description="TIR" evidence="2">
    <location>
        <begin position="124"/>
        <end position="281"/>
    </location>
</feature>
<dbReference type="Gene3D" id="1.10.150.50">
    <property type="entry name" value="Transcription Factor, Ets-1"/>
    <property type="match status" value="1"/>
</dbReference>
<dbReference type="InterPro" id="IPR000157">
    <property type="entry name" value="TIR_dom"/>
</dbReference>
<proteinExistence type="predicted"/>
<name>A0A9W9Z3A7_9CNID</name>
<dbReference type="SUPFAM" id="SSF52200">
    <property type="entry name" value="Toll/Interleukin receptor TIR domain"/>
    <property type="match status" value="2"/>
</dbReference>
<dbReference type="PROSITE" id="PS50105">
    <property type="entry name" value="SAM_DOMAIN"/>
    <property type="match status" value="1"/>
</dbReference>
<protein>
    <recommendedName>
        <fullName evidence="6">TIR domain-containing protein</fullName>
    </recommendedName>
</protein>
<feature type="compositionally biased region" description="Low complexity" evidence="1">
    <location>
        <begin position="95"/>
        <end position="118"/>
    </location>
</feature>
<sequence>MDGEKTVGESADNGDQVLEADEVKSGDNVDNANETISHDLTTAGNGDSVEQGEEYNVNNESVGEDDGKGVNGGQTDNNAQLEVPKSIPDAKENNAENNSDNASSHEGSNESTSPIKSTSPKKAKRRAIFVSYAPEASFIEKRFISYTIKELKNIGFCDDIWFDKDDGVPMESPFCFQHRLEIAEKCRASIMFLSESYFNSRVCRHEGRILLNRDEESESANADNNEEVEKPVKLFCMKYSLGKLPQEYKQLEDRVLDLSHHVASSVAELSSVVVGAFSEALEKYAPLYGLRIPSPPSEPNNLKLDRQKPASSWNVPDVQAWLTSLKMQAHCALSFEENEIDGYLLVSMSETDMESHLNVDSRVARRKLVQQVKKIQEDQALLKESWYLKCKKSKVKDDSVYVICDPNDVRFYQNLQVDLAQKNLQVFKHERLGQSREEFLQLNSAHLAACSHVIVLLSTGAATSLFVYNEILFADWLGKPFVVAMAVNSWDKLRPSMQAILGSCPAVNFESNPYEDSIDILLYHLKPFRNMPAVILEQDFLDRMVEGLKPLRVLAAVPDKSRVDEEELSPRPNLFLSYHWDVQNKVQVLVQYLESNGYQCWTDVSNANKRHATSHSPNHETSQNQIQRNIKAATAVVCCVTPKYICSENCTKDLSLAESMNKPIVPVMLQWLAWPPEGGRVRRILAPLQCIDMSNESLFRRNLSTVESHLKKFVGKHSPRDTHVIEHVRITKNPRLVHQKPQQKV</sequence>
<dbReference type="OrthoDB" id="6078042at2759"/>
<dbReference type="Pfam" id="PF07647">
    <property type="entry name" value="SAM_2"/>
    <property type="match status" value="1"/>
</dbReference>
<dbReference type="AlphaFoldDB" id="A0A9W9Z3A7"/>
<evidence type="ECO:0000259" key="3">
    <source>
        <dbReference type="PROSITE" id="PS50105"/>
    </source>
</evidence>
<dbReference type="PANTHER" id="PTHR47508">
    <property type="entry name" value="SAM DOMAIN-CONTAINING PROTEIN-RELATED"/>
    <property type="match status" value="1"/>
</dbReference>
<dbReference type="InterPro" id="IPR013761">
    <property type="entry name" value="SAM/pointed_sf"/>
</dbReference>
<evidence type="ECO:0000259" key="2">
    <source>
        <dbReference type="PROSITE" id="PS50104"/>
    </source>
</evidence>
<dbReference type="PROSITE" id="PS50104">
    <property type="entry name" value="TIR"/>
    <property type="match status" value="1"/>
</dbReference>
<dbReference type="EMBL" id="MU826829">
    <property type="protein sequence ID" value="KAJ7374170.1"/>
    <property type="molecule type" value="Genomic_DNA"/>
</dbReference>
<evidence type="ECO:0000313" key="5">
    <source>
        <dbReference type="Proteomes" id="UP001163046"/>
    </source>
</evidence>
<dbReference type="SUPFAM" id="SSF47769">
    <property type="entry name" value="SAM/Pointed domain"/>
    <property type="match status" value="1"/>
</dbReference>
<feature type="region of interest" description="Disordered" evidence="1">
    <location>
        <begin position="1"/>
        <end position="120"/>
    </location>
</feature>
<comment type="caution">
    <text evidence="4">The sequence shown here is derived from an EMBL/GenBank/DDBJ whole genome shotgun (WGS) entry which is preliminary data.</text>
</comment>
<evidence type="ECO:0000313" key="4">
    <source>
        <dbReference type="EMBL" id="KAJ7374170.1"/>
    </source>
</evidence>
<dbReference type="PANTHER" id="PTHR47508:SF2">
    <property type="entry name" value="TIR DOMAIN-CONTAINING PROTEIN"/>
    <property type="match status" value="1"/>
</dbReference>
<feature type="compositionally biased region" description="Polar residues" evidence="1">
    <location>
        <begin position="28"/>
        <end position="45"/>
    </location>
</feature>
<organism evidence="4 5">
    <name type="scientific">Desmophyllum pertusum</name>
    <dbReference type="NCBI Taxonomy" id="174260"/>
    <lineage>
        <taxon>Eukaryota</taxon>
        <taxon>Metazoa</taxon>
        <taxon>Cnidaria</taxon>
        <taxon>Anthozoa</taxon>
        <taxon>Hexacorallia</taxon>
        <taxon>Scleractinia</taxon>
        <taxon>Caryophylliina</taxon>
        <taxon>Caryophylliidae</taxon>
        <taxon>Desmophyllum</taxon>
    </lineage>
</organism>
<dbReference type="CDD" id="cd09487">
    <property type="entry name" value="SAM_superfamily"/>
    <property type="match status" value="1"/>
</dbReference>
<dbReference type="InterPro" id="IPR035897">
    <property type="entry name" value="Toll_tir_struct_dom_sf"/>
</dbReference>
<evidence type="ECO:0008006" key="6">
    <source>
        <dbReference type="Google" id="ProtNLM"/>
    </source>
</evidence>
<reference evidence="4" key="1">
    <citation type="submission" date="2023-01" db="EMBL/GenBank/DDBJ databases">
        <title>Genome assembly of the deep-sea coral Lophelia pertusa.</title>
        <authorList>
            <person name="Herrera S."/>
            <person name="Cordes E."/>
        </authorList>
    </citation>
    <scope>NUCLEOTIDE SEQUENCE</scope>
    <source>
        <strain evidence="4">USNM1676648</strain>
        <tissue evidence="4">Polyp</tissue>
    </source>
</reference>
<dbReference type="Pfam" id="PF13676">
    <property type="entry name" value="TIR_2"/>
    <property type="match status" value="1"/>
</dbReference>
<dbReference type="GO" id="GO:0007165">
    <property type="term" value="P:signal transduction"/>
    <property type="evidence" value="ECO:0007669"/>
    <property type="project" value="InterPro"/>
</dbReference>
<dbReference type="InterPro" id="IPR001660">
    <property type="entry name" value="SAM"/>
</dbReference>
<accession>A0A9W9Z3A7</accession>
<feature type="domain" description="SAM" evidence="3">
    <location>
        <begin position="313"/>
        <end position="378"/>
    </location>
</feature>
<evidence type="ECO:0000256" key="1">
    <source>
        <dbReference type="SAM" id="MobiDB-lite"/>
    </source>
</evidence>
<dbReference type="SMART" id="SM00454">
    <property type="entry name" value="SAM"/>
    <property type="match status" value="1"/>
</dbReference>